<feature type="compositionally biased region" description="Polar residues" evidence="1">
    <location>
        <begin position="212"/>
        <end position="221"/>
    </location>
</feature>
<protein>
    <submittedName>
        <fullName evidence="3">Uncharacterized protein</fullName>
    </submittedName>
</protein>
<dbReference type="Proteomes" id="UP001596392">
    <property type="component" value="Unassembled WGS sequence"/>
</dbReference>
<keyword evidence="2" id="KW-1133">Transmembrane helix</keyword>
<reference evidence="4" key="1">
    <citation type="journal article" date="2019" name="Int. J. Syst. Evol. Microbiol.">
        <title>The Global Catalogue of Microorganisms (GCM) 10K type strain sequencing project: providing services to taxonomists for standard genome sequencing and annotation.</title>
        <authorList>
            <consortium name="The Broad Institute Genomics Platform"/>
            <consortium name="The Broad Institute Genome Sequencing Center for Infectious Disease"/>
            <person name="Wu L."/>
            <person name="Ma J."/>
        </authorList>
    </citation>
    <scope>NUCLEOTIDE SEQUENCE [LARGE SCALE GENOMIC DNA]</scope>
    <source>
        <strain evidence="4">CGMCC 1.9106</strain>
    </source>
</reference>
<feature type="transmembrane region" description="Helical" evidence="2">
    <location>
        <begin position="102"/>
        <end position="120"/>
    </location>
</feature>
<evidence type="ECO:0000256" key="2">
    <source>
        <dbReference type="SAM" id="Phobius"/>
    </source>
</evidence>
<sequence>MKSSRVLGYGLAVWLGMVGISLILLPAEGKHEALYESIKLTTMVALVLGFAIRYLRKRPTAAGPEGVLVGLVWAAVTTAGDLGLYLGGAFNIGLDVYFSDVASSYAVMPVITGLAIGLLAPKPTGILSAEAYGAALPAAQPTGHSEADEFAAMMAAAGAAEATTSPAASSTETDAVPETHSIIEVSPTAEADARPEPAAASPVQAAPEAQATSPVQATSEAQGGPEIHSVPETAAPVVPSPASASHAEATLVGAAASAHAAEDTDRPLYIPRGNC</sequence>
<comment type="caution">
    <text evidence="3">The sequence shown here is derived from an EMBL/GenBank/DDBJ whole genome shotgun (WGS) entry which is preliminary data.</text>
</comment>
<keyword evidence="2" id="KW-0472">Membrane</keyword>
<proteinExistence type="predicted"/>
<evidence type="ECO:0000313" key="4">
    <source>
        <dbReference type="Proteomes" id="UP001596392"/>
    </source>
</evidence>
<accession>A0ABW2H6T6</accession>
<feature type="compositionally biased region" description="Low complexity" evidence="1">
    <location>
        <begin position="196"/>
        <end position="211"/>
    </location>
</feature>
<feature type="compositionally biased region" description="Low complexity" evidence="1">
    <location>
        <begin position="230"/>
        <end position="242"/>
    </location>
</feature>
<feature type="transmembrane region" description="Helical" evidence="2">
    <location>
        <begin position="7"/>
        <end position="25"/>
    </location>
</feature>
<dbReference type="EMBL" id="JBHTAC010000072">
    <property type="protein sequence ID" value="MFC7247997.1"/>
    <property type="molecule type" value="Genomic_DNA"/>
</dbReference>
<organism evidence="3 4">
    <name type="scientific">Catellatospora aurea</name>
    <dbReference type="NCBI Taxonomy" id="1337874"/>
    <lineage>
        <taxon>Bacteria</taxon>
        <taxon>Bacillati</taxon>
        <taxon>Actinomycetota</taxon>
        <taxon>Actinomycetes</taxon>
        <taxon>Micromonosporales</taxon>
        <taxon>Micromonosporaceae</taxon>
        <taxon>Catellatospora</taxon>
    </lineage>
</organism>
<feature type="region of interest" description="Disordered" evidence="1">
    <location>
        <begin position="188"/>
        <end position="242"/>
    </location>
</feature>
<name>A0ABW2H6T6_9ACTN</name>
<feature type="transmembrane region" description="Helical" evidence="2">
    <location>
        <begin position="37"/>
        <end position="55"/>
    </location>
</feature>
<dbReference type="RefSeq" id="WP_376810682.1">
    <property type="nucleotide sequence ID" value="NZ_JBHTAC010000072.1"/>
</dbReference>
<evidence type="ECO:0000256" key="1">
    <source>
        <dbReference type="SAM" id="MobiDB-lite"/>
    </source>
</evidence>
<evidence type="ECO:0000313" key="3">
    <source>
        <dbReference type="EMBL" id="MFC7247997.1"/>
    </source>
</evidence>
<keyword evidence="4" id="KW-1185">Reference proteome</keyword>
<feature type="transmembrane region" description="Helical" evidence="2">
    <location>
        <begin position="67"/>
        <end position="90"/>
    </location>
</feature>
<gene>
    <name evidence="3" type="ORF">ACFQO7_36500</name>
</gene>
<keyword evidence="2" id="KW-0812">Transmembrane</keyword>